<accession>A0A1D6M0I5</accession>
<gene>
    <name evidence="1" type="ORF">ZEAMMB73_Zm00001d037794</name>
</gene>
<reference evidence="1" key="1">
    <citation type="submission" date="2015-12" db="EMBL/GenBank/DDBJ databases">
        <title>Update maize B73 reference genome by single molecule sequencing technologies.</title>
        <authorList>
            <consortium name="Maize Genome Sequencing Project"/>
            <person name="Ware D."/>
        </authorList>
    </citation>
    <scope>NUCLEOTIDE SEQUENCE</scope>
    <source>
        <tissue evidence="1">Seedling</tissue>
    </source>
</reference>
<evidence type="ECO:0000313" key="1">
    <source>
        <dbReference type="EMBL" id="AQK84816.1"/>
    </source>
</evidence>
<proteinExistence type="predicted"/>
<dbReference type="AlphaFoldDB" id="A0A1D6M0I5"/>
<protein>
    <submittedName>
        <fullName evidence="1">Sec14p-like phosphatidylinositol transfer family protein</fullName>
    </submittedName>
</protein>
<organism evidence="1">
    <name type="scientific">Zea mays</name>
    <name type="common">Maize</name>
    <dbReference type="NCBI Taxonomy" id="4577"/>
    <lineage>
        <taxon>Eukaryota</taxon>
        <taxon>Viridiplantae</taxon>
        <taxon>Streptophyta</taxon>
        <taxon>Embryophyta</taxon>
        <taxon>Tracheophyta</taxon>
        <taxon>Spermatophyta</taxon>
        <taxon>Magnoliopsida</taxon>
        <taxon>Liliopsida</taxon>
        <taxon>Poales</taxon>
        <taxon>Poaceae</taxon>
        <taxon>PACMAD clade</taxon>
        <taxon>Panicoideae</taxon>
        <taxon>Andropogonodae</taxon>
        <taxon>Andropogoneae</taxon>
        <taxon>Tripsacinae</taxon>
        <taxon>Zea</taxon>
    </lineage>
</organism>
<name>A0A1D6M0I5_MAIZE</name>
<sequence>MAYLLKSRSKPVQQLLVPASSEEQQRRVRFFQESKRRKKCILGLIFREHANGNKLNPPGHLFGKGL</sequence>
<dbReference type="EMBL" id="CM000782">
    <property type="protein sequence ID" value="AQK84816.1"/>
    <property type="molecule type" value="Genomic_DNA"/>
</dbReference>